<dbReference type="PANTHER" id="PTHR16105">
    <property type="entry name" value="RNA-BINDING REGION-CONTAINING PROTEIN 3"/>
    <property type="match status" value="1"/>
</dbReference>
<accession>E9G5E7</accession>
<dbReference type="InParanoid" id="E9G5E7"/>
<proteinExistence type="predicted"/>
<dbReference type="Pfam" id="PF00076">
    <property type="entry name" value="RRM_1"/>
    <property type="match status" value="1"/>
</dbReference>
<dbReference type="GO" id="GO:0000398">
    <property type="term" value="P:mRNA splicing, via spliceosome"/>
    <property type="evidence" value="ECO:0000318"/>
    <property type="project" value="GO_Central"/>
</dbReference>
<dbReference type="OrthoDB" id="448399at2759"/>
<keyword evidence="4 6" id="KW-0694">RNA-binding</keyword>
<organism evidence="9 10">
    <name type="scientific">Daphnia pulex</name>
    <name type="common">Water flea</name>
    <dbReference type="NCBI Taxonomy" id="6669"/>
    <lineage>
        <taxon>Eukaryota</taxon>
        <taxon>Metazoa</taxon>
        <taxon>Ecdysozoa</taxon>
        <taxon>Arthropoda</taxon>
        <taxon>Crustacea</taxon>
        <taxon>Branchiopoda</taxon>
        <taxon>Diplostraca</taxon>
        <taxon>Cladocera</taxon>
        <taxon>Anomopoda</taxon>
        <taxon>Daphniidae</taxon>
        <taxon>Daphnia</taxon>
    </lineage>
</organism>
<evidence type="ECO:0000256" key="3">
    <source>
        <dbReference type="ARBA" id="ARBA00022737"/>
    </source>
</evidence>
<name>E9G5E7_DAPPU</name>
<dbReference type="FunFam" id="3.30.70.330:FF:001460">
    <property type="entry name" value="RNA-binding protein"/>
    <property type="match status" value="1"/>
</dbReference>
<evidence type="ECO:0000313" key="10">
    <source>
        <dbReference type="Proteomes" id="UP000000305"/>
    </source>
</evidence>
<feature type="region of interest" description="Disordered" evidence="7">
    <location>
        <begin position="273"/>
        <end position="306"/>
    </location>
</feature>
<dbReference type="FunFam" id="3.30.70.330:FF:000207">
    <property type="entry name" value="RNA-binding region (RNP1, RRM)-containing 3"/>
    <property type="match status" value="1"/>
</dbReference>
<reference evidence="9 10" key="1">
    <citation type="journal article" date="2011" name="Science">
        <title>The ecoresponsive genome of Daphnia pulex.</title>
        <authorList>
            <person name="Colbourne J.K."/>
            <person name="Pfrender M.E."/>
            <person name="Gilbert D."/>
            <person name="Thomas W.K."/>
            <person name="Tucker A."/>
            <person name="Oakley T.H."/>
            <person name="Tokishita S."/>
            <person name="Aerts A."/>
            <person name="Arnold G.J."/>
            <person name="Basu M.K."/>
            <person name="Bauer D.J."/>
            <person name="Caceres C.E."/>
            <person name="Carmel L."/>
            <person name="Casola C."/>
            <person name="Choi J.H."/>
            <person name="Detter J.C."/>
            <person name="Dong Q."/>
            <person name="Dusheyko S."/>
            <person name="Eads B.D."/>
            <person name="Frohlich T."/>
            <person name="Geiler-Samerotte K.A."/>
            <person name="Gerlach D."/>
            <person name="Hatcher P."/>
            <person name="Jogdeo S."/>
            <person name="Krijgsveld J."/>
            <person name="Kriventseva E.V."/>
            <person name="Kultz D."/>
            <person name="Laforsch C."/>
            <person name="Lindquist E."/>
            <person name="Lopez J."/>
            <person name="Manak J.R."/>
            <person name="Muller J."/>
            <person name="Pangilinan J."/>
            <person name="Patwardhan R.P."/>
            <person name="Pitluck S."/>
            <person name="Pritham E.J."/>
            <person name="Rechtsteiner A."/>
            <person name="Rho M."/>
            <person name="Rogozin I.B."/>
            <person name="Sakarya O."/>
            <person name="Salamov A."/>
            <person name="Schaack S."/>
            <person name="Shapiro H."/>
            <person name="Shiga Y."/>
            <person name="Skalitzky C."/>
            <person name="Smith Z."/>
            <person name="Souvorov A."/>
            <person name="Sung W."/>
            <person name="Tang Z."/>
            <person name="Tsuchiya D."/>
            <person name="Tu H."/>
            <person name="Vos H."/>
            <person name="Wang M."/>
            <person name="Wolf Y.I."/>
            <person name="Yamagata H."/>
            <person name="Yamada T."/>
            <person name="Ye Y."/>
            <person name="Shaw J.R."/>
            <person name="Andrews J."/>
            <person name="Crease T.J."/>
            <person name="Tang H."/>
            <person name="Lucas S.M."/>
            <person name="Robertson H.M."/>
            <person name="Bork P."/>
            <person name="Koonin E.V."/>
            <person name="Zdobnov E.M."/>
            <person name="Grigoriev I.V."/>
            <person name="Lynch M."/>
            <person name="Boore J.L."/>
        </authorList>
    </citation>
    <scope>NUCLEOTIDE SEQUENCE [LARGE SCALE GENOMIC DNA]</scope>
</reference>
<dbReference type="InterPro" id="IPR034147">
    <property type="entry name" value="RBM40_RRM1"/>
</dbReference>
<feature type="compositionally biased region" description="Polar residues" evidence="7">
    <location>
        <begin position="274"/>
        <end position="285"/>
    </location>
</feature>
<dbReference type="Gene3D" id="6.10.250.610">
    <property type="match status" value="1"/>
</dbReference>
<gene>
    <name evidence="9" type="ORF">DAPPUDRAFT_313833</name>
</gene>
<dbReference type="GO" id="GO:0030626">
    <property type="term" value="F:U12 snRNA binding"/>
    <property type="evidence" value="ECO:0000318"/>
    <property type="project" value="GO_Central"/>
</dbReference>
<evidence type="ECO:0000259" key="8">
    <source>
        <dbReference type="PROSITE" id="PS50102"/>
    </source>
</evidence>
<keyword evidence="3" id="KW-0677">Repeat</keyword>
<dbReference type="Proteomes" id="UP000000305">
    <property type="component" value="Unassembled WGS sequence"/>
</dbReference>
<dbReference type="PhylomeDB" id="E9G5E7"/>
<dbReference type="STRING" id="6669.E9G5E7"/>
<evidence type="ECO:0000256" key="2">
    <source>
        <dbReference type="ARBA" id="ARBA00020364"/>
    </source>
</evidence>
<dbReference type="Gene3D" id="3.30.70.330">
    <property type="match status" value="2"/>
</dbReference>
<evidence type="ECO:0000256" key="5">
    <source>
        <dbReference type="ARBA" id="ARBA00023242"/>
    </source>
</evidence>
<keyword evidence="5" id="KW-0539">Nucleus</keyword>
<dbReference type="PANTHER" id="PTHR16105:SF0">
    <property type="entry name" value="RNA-BINDING REGION-CONTAINING PROTEIN 3"/>
    <property type="match status" value="1"/>
</dbReference>
<sequence>MEPCITLPDTPDTLIVRRLPECLTERDLNDLFRYFGAQAVRKEKPKGRQRNSTIIVKFNSHEDASFALTRLHQLKVVGKRIVAEYADFTILPDIPQMNLPAPKPAGNDNGVKYPPANEQIVKNIAAELLRNDDFYHKVLQLMKSINLPPPFLQVTKDPVVIVEPSDIEEVEMEELYKEDTEESELETDSSIPGEKEVIPDVAVRHKKLKLLKRPNKLKMLINPPSTPVIPAKVKPTLPTVQTISEIFEQKEISSAKKLEFKISSEVLHAKVDQSTEAQQGTTESFGTFAPLPPSQNEQQSEALENQEEDYEFISKRKLQINKLQDEEIKLLPVFKNYSAGAPSSRLYVKNLAKTVKESDLKHIYGRYVLWTSEEERNMFDIRLMTEGRMKGQAFITLPNVDRAKEALNDTNWVMLQGKPLVVHFARSAQTNTTGSTT</sequence>
<dbReference type="eggNOG" id="KOG4206">
    <property type="taxonomic scope" value="Eukaryota"/>
</dbReference>
<dbReference type="InterPro" id="IPR045164">
    <property type="entry name" value="RBM41/RNPC3"/>
</dbReference>
<evidence type="ECO:0000256" key="4">
    <source>
        <dbReference type="ARBA" id="ARBA00022884"/>
    </source>
</evidence>
<dbReference type="KEGG" id="dpx:DAPPUDRAFT_313833"/>
<evidence type="ECO:0000256" key="6">
    <source>
        <dbReference type="PROSITE-ProRule" id="PRU00176"/>
    </source>
</evidence>
<dbReference type="HOGENOM" id="CLU_039888_2_1_1"/>
<evidence type="ECO:0000256" key="1">
    <source>
        <dbReference type="ARBA" id="ARBA00004123"/>
    </source>
</evidence>
<protein>
    <recommendedName>
        <fullName evidence="2">RNA-binding region-containing protein 3</fullName>
    </recommendedName>
</protein>
<feature type="domain" description="RRM" evidence="8">
    <location>
        <begin position="344"/>
        <end position="427"/>
    </location>
</feature>
<dbReference type="InterPro" id="IPR035979">
    <property type="entry name" value="RBD_domain_sf"/>
</dbReference>
<feature type="domain" description="RRM" evidence="8">
    <location>
        <begin position="12"/>
        <end position="88"/>
    </location>
</feature>
<dbReference type="GO" id="GO:0097157">
    <property type="term" value="F:pre-mRNA intronic binding"/>
    <property type="evidence" value="ECO:0000318"/>
    <property type="project" value="GO_Central"/>
</dbReference>
<evidence type="ECO:0000256" key="7">
    <source>
        <dbReference type="SAM" id="MobiDB-lite"/>
    </source>
</evidence>
<dbReference type="OMA" id="AINIRHE"/>
<keyword evidence="10" id="KW-1185">Reference proteome</keyword>
<dbReference type="EMBL" id="GL732532">
    <property type="protein sequence ID" value="EFX85194.1"/>
    <property type="molecule type" value="Genomic_DNA"/>
</dbReference>
<dbReference type="InterPro" id="IPR000504">
    <property type="entry name" value="RRM_dom"/>
</dbReference>
<dbReference type="SMART" id="SM00360">
    <property type="entry name" value="RRM"/>
    <property type="match status" value="2"/>
</dbReference>
<dbReference type="SUPFAM" id="SSF54928">
    <property type="entry name" value="RNA-binding domain, RBD"/>
    <property type="match status" value="2"/>
</dbReference>
<dbReference type="PROSITE" id="PS50102">
    <property type="entry name" value="RRM"/>
    <property type="match status" value="2"/>
</dbReference>
<feature type="compositionally biased region" description="Polar residues" evidence="7">
    <location>
        <begin position="294"/>
        <end position="303"/>
    </location>
</feature>
<comment type="subcellular location">
    <subcellularLocation>
        <location evidence="1">Nucleus</location>
    </subcellularLocation>
</comment>
<dbReference type="CDD" id="cd12239">
    <property type="entry name" value="RRM2_RBM40_like"/>
    <property type="match status" value="1"/>
</dbReference>
<dbReference type="AlphaFoldDB" id="E9G5E7"/>
<dbReference type="InterPro" id="IPR012677">
    <property type="entry name" value="Nucleotide-bd_a/b_plait_sf"/>
</dbReference>
<evidence type="ECO:0000313" key="9">
    <source>
        <dbReference type="EMBL" id="EFX85194.1"/>
    </source>
</evidence>
<dbReference type="FunCoup" id="E9G5E7">
    <property type="interactions" value="876"/>
</dbReference>
<dbReference type="CDD" id="cd12238">
    <property type="entry name" value="RRM1_RBM40_like"/>
    <property type="match status" value="1"/>
</dbReference>
<dbReference type="GO" id="GO:0005689">
    <property type="term" value="C:U12-type spliceosomal complex"/>
    <property type="evidence" value="ECO:0000318"/>
    <property type="project" value="GO_Central"/>
</dbReference>